<evidence type="ECO:0000313" key="3">
    <source>
        <dbReference type="Proteomes" id="UP000184513"/>
    </source>
</evidence>
<proteinExistence type="predicted"/>
<feature type="transmembrane region" description="Helical" evidence="1">
    <location>
        <begin position="68"/>
        <end position="88"/>
    </location>
</feature>
<keyword evidence="1" id="KW-0472">Membrane</keyword>
<sequence>MDRFGEQMTVLAKGSGYSSNLRCRVDMRAVWGSAVINGGYGAVRGDLIECAGGTVVFPLLGSVDPTSFGFYWALFTGLFVSFSVAWTVKKFQNKPKE</sequence>
<dbReference type="Proteomes" id="UP000184513">
    <property type="component" value="Unassembled WGS sequence"/>
</dbReference>
<dbReference type="EMBL" id="FRCY01000006">
    <property type="protein sequence ID" value="SHN10178.1"/>
    <property type="molecule type" value="Genomic_DNA"/>
</dbReference>
<keyword evidence="3" id="KW-1185">Reference proteome</keyword>
<keyword evidence="1" id="KW-0812">Transmembrane</keyword>
<reference evidence="2 3" key="1">
    <citation type="submission" date="2016-11" db="EMBL/GenBank/DDBJ databases">
        <authorList>
            <person name="Jaros S."/>
            <person name="Januszkiewicz K."/>
            <person name="Wedrychowicz H."/>
        </authorList>
    </citation>
    <scope>NUCLEOTIDE SEQUENCE [LARGE SCALE GENOMIC DNA]</scope>
    <source>
        <strain evidence="2 3">CGMCC 1.6102</strain>
    </source>
</reference>
<protein>
    <submittedName>
        <fullName evidence="2">Uncharacterized protein</fullName>
    </submittedName>
</protein>
<keyword evidence="1" id="KW-1133">Transmembrane helix</keyword>
<gene>
    <name evidence="2" type="ORF">SAMN04488057_106234</name>
</gene>
<name>A0A1M7P102_9BACT</name>
<dbReference type="OrthoDB" id="9942648at2"/>
<organism evidence="2 3">
    <name type="scientific">Cyclobacterium lianum</name>
    <dbReference type="NCBI Taxonomy" id="388280"/>
    <lineage>
        <taxon>Bacteria</taxon>
        <taxon>Pseudomonadati</taxon>
        <taxon>Bacteroidota</taxon>
        <taxon>Cytophagia</taxon>
        <taxon>Cytophagales</taxon>
        <taxon>Cyclobacteriaceae</taxon>
        <taxon>Cyclobacterium</taxon>
    </lineage>
</organism>
<accession>A0A1M7P102</accession>
<evidence type="ECO:0000313" key="2">
    <source>
        <dbReference type="EMBL" id="SHN10178.1"/>
    </source>
</evidence>
<evidence type="ECO:0000256" key="1">
    <source>
        <dbReference type="SAM" id="Phobius"/>
    </source>
</evidence>
<dbReference type="AlphaFoldDB" id="A0A1M7P102"/>